<dbReference type="RefSeq" id="WP_146507056.1">
    <property type="nucleotide sequence ID" value="NZ_SIHI01000001.1"/>
</dbReference>
<feature type="domain" description="Transcription factor zinc-finger" evidence="1">
    <location>
        <begin position="51"/>
        <end position="82"/>
    </location>
</feature>
<dbReference type="OrthoDB" id="286022at2"/>
<dbReference type="Pfam" id="PF13453">
    <property type="entry name" value="Zn_ribbon_TFIIB"/>
    <property type="match status" value="1"/>
</dbReference>
<sequence>MNCESCGATITADEQHGSSLCFECEETRSATVASISSDGVSPASEVSECLCPSCRIPLQCGFLDEEIVEYCRQCNGILFDQDHFASTVWSRRSCYSASDAEAQPVDRQELARHRPCPVCDRIMECHVYYGPGNVAIDSCCECLIVWLDEGELTLIEQAPGERSSANL</sequence>
<proteinExistence type="predicted"/>
<protein>
    <recommendedName>
        <fullName evidence="1">Transcription factor zinc-finger domain-containing protein</fullName>
    </recommendedName>
</protein>
<comment type="caution">
    <text evidence="2">The sequence shown here is derived from an EMBL/GenBank/DDBJ whole genome shotgun (WGS) entry which is preliminary data.</text>
</comment>
<name>A0A5C5X315_9PLAN</name>
<evidence type="ECO:0000313" key="3">
    <source>
        <dbReference type="Proteomes" id="UP000317243"/>
    </source>
</evidence>
<dbReference type="EMBL" id="SIHI01000001">
    <property type="protein sequence ID" value="TWT57188.1"/>
    <property type="molecule type" value="Genomic_DNA"/>
</dbReference>
<evidence type="ECO:0000259" key="1">
    <source>
        <dbReference type="Pfam" id="PF13453"/>
    </source>
</evidence>
<dbReference type="InterPro" id="IPR027392">
    <property type="entry name" value="TF_Znf"/>
</dbReference>
<organism evidence="2 3">
    <name type="scientific">Thalassoglobus neptunius</name>
    <dbReference type="NCBI Taxonomy" id="1938619"/>
    <lineage>
        <taxon>Bacteria</taxon>
        <taxon>Pseudomonadati</taxon>
        <taxon>Planctomycetota</taxon>
        <taxon>Planctomycetia</taxon>
        <taxon>Planctomycetales</taxon>
        <taxon>Planctomycetaceae</taxon>
        <taxon>Thalassoglobus</taxon>
    </lineage>
</organism>
<keyword evidence="3" id="KW-1185">Reference proteome</keyword>
<dbReference type="AlphaFoldDB" id="A0A5C5X315"/>
<gene>
    <name evidence="2" type="ORF">KOR42_05460</name>
</gene>
<reference evidence="2 3" key="1">
    <citation type="submission" date="2019-02" db="EMBL/GenBank/DDBJ databases">
        <title>Deep-cultivation of Planctomycetes and their phenomic and genomic characterization uncovers novel biology.</title>
        <authorList>
            <person name="Wiegand S."/>
            <person name="Jogler M."/>
            <person name="Boedeker C."/>
            <person name="Pinto D."/>
            <person name="Vollmers J."/>
            <person name="Rivas-Marin E."/>
            <person name="Kohn T."/>
            <person name="Peeters S.H."/>
            <person name="Heuer A."/>
            <person name="Rast P."/>
            <person name="Oberbeckmann S."/>
            <person name="Bunk B."/>
            <person name="Jeske O."/>
            <person name="Meyerdierks A."/>
            <person name="Storesund J.E."/>
            <person name="Kallscheuer N."/>
            <person name="Luecker S."/>
            <person name="Lage O.M."/>
            <person name="Pohl T."/>
            <person name="Merkel B.J."/>
            <person name="Hornburger P."/>
            <person name="Mueller R.-W."/>
            <person name="Bruemmer F."/>
            <person name="Labrenz M."/>
            <person name="Spormann A.M."/>
            <person name="Op Den Camp H."/>
            <person name="Overmann J."/>
            <person name="Amann R."/>
            <person name="Jetten M.S.M."/>
            <person name="Mascher T."/>
            <person name="Medema M.H."/>
            <person name="Devos D.P."/>
            <person name="Kaster A.-K."/>
            <person name="Ovreas L."/>
            <person name="Rohde M."/>
            <person name="Galperin M.Y."/>
            <person name="Jogler C."/>
        </authorList>
    </citation>
    <scope>NUCLEOTIDE SEQUENCE [LARGE SCALE GENOMIC DNA]</scope>
    <source>
        <strain evidence="2 3">KOR42</strain>
    </source>
</reference>
<accession>A0A5C5X315</accession>
<dbReference type="Proteomes" id="UP000317243">
    <property type="component" value="Unassembled WGS sequence"/>
</dbReference>
<evidence type="ECO:0000313" key="2">
    <source>
        <dbReference type="EMBL" id="TWT57188.1"/>
    </source>
</evidence>